<dbReference type="InterPro" id="IPR003615">
    <property type="entry name" value="HNH_nuc"/>
</dbReference>
<proteinExistence type="predicted"/>
<name>X1J132_9ZZZZ</name>
<dbReference type="GO" id="GO:0008270">
    <property type="term" value="F:zinc ion binding"/>
    <property type="evidence" value="ECO:0007669"/>
    <property type="project" value="InterPro"/>
</dbReference>
<dbReference type="Pfam" id="PF01844">
    <property type="entry name" value="HNH"/>
    <property type="match status" value="1"/>
</dbReference>
<dbReference type="GO" id="GO:0004519">
    <property type="term" value="F:endonuclease activity"/>
    <property type="evidence" value="ECO:0007669"/>
    <property type="project" value="InterPro"/>
</dbReference>
<dbReference type="EMBL" id="BARU01026236">
    <property type="protein sequence ID" value="GAH75225.1"/>
    <property type="molecule type" value="Genomic_DNA"/>
</dbReference>
<organism evidence="2">
    <name type="scientific">marine sediment metagenome</name>
    <dbReference type="NCBI Taxonomy" id="412755"/>
    <lineage>
        <taxon>unclassified sequences</taxon>
        <taxon>metagenomes</taxon>
        <taxon>ecological metagenomes</taxon>
    </lineage>
</organism>
<dbReference type="SUPFAM" id="SSF46689">
    <property type="entry name" value="Homeodomain-like"/>
    <property type="match status" value="1"/>
</dbReference>
<dbReference type="SMART" id="SM00507">
    <property type="entry name" value="HNHc"/>
    <property type="match status" value="1"/>
</dbReference>
<dbReference type="GO" id="GO:0003676">
    <property type="term" value="F:nucleic acid binding"/>
    <property type="evidence" value="ECO:0007669"/>
    <property type="project" value="InterPro"/>
</dbReference>
<feature type="non-terminal residue" evidence="2">
    <location>
        <position position="1"/>
    </location>
</feature>
<evidence type="ECO:0000313" key="2">
    <source>
        <dbReference type="EMBL" id="GAH75225.1"/>
    </source>
</evidence>
<reference evidence="2" key="1">
    <citation type="journal article" date="2014" name="Front. Microbiol.">
        <title>High frequency of phylogenetically diverse reductive dehalogenase-homologous genes in deep subseafloor sedimentary metagenomes.</title>
        <authorList>
            <person name="Kawai M."/>
            <person name="Futagami T."/>
            <person name="Toyoda A."/>
            <person name="Takaki Y."/>
            <person name="Nishi S."/>
            <person name="Hori S."/>
            <person name="Arai W."/>
            <person name="Tsubouchi T."/>
            <person name="Morono Y."/>
            <person name="Uchiyama I."/>
            <person name="Ito T."/>
            <person name="Fujiyama A."/>
            <person name="Inagaki F."/>
            <person name="Takami H."/>
        </authorList>
    </citation>
    <scope>NUCLEOTIDE SEQUENCE</scope>
    <source>
        <strain evidence="2">Expedition CK06-06</strain>
    </source>
</reference>
<dbReference type="InterPro" id="IPR002711">
    <property type="entry name" value="HNH"/>
</dbReference>
<dbReference type="AlphaFoldDB" id="X1J132"/>
<dbReference type="Gene3D" id="1.10.30.50">
    <property type="match status" value="1"/>
</dbReference>
<evidence type="ECO:0000259" key="1">
    <source>
        <dbReference type="SMART" id="SM00507"/>
    </source>
</evidence>
<protein>
    <recommendedName>
        <fullName evidence="1">HNH nuclease domain-containing protein</fullName>
    </recommendedName>
</protein>
<accession>X1J132</accession>
<comment type="caution">
    <text evidence="2">The sequence shown here is derived from an EMBL/GenBank/DDBJ whole genome shotgun (WGS) entry which is preliminary data.</text>
</comment>
<gene>
    <name evidence="2" type="ORF">S03H2_42173</name>
</gene>
<dbReference type="InterPro" id="IPR009057">
    <property type="entry name" value="Homeodomain-like_sf"/>
</dbReference>
<dbReference type="CDD" id="cd00085">
    <property type="entry name" value="HNHc"/>
    <property type="match status" value="1"/>
</dbReference>
<feature type="domain" description="HNH nuclease" evidence="1">
    <location>
        <begin position="62"/>
        <end position="117"/>
    </location>
</feature>
<sequence>LGKHLSEEIRRRQSESLKRFYREHPGIRQEFGKNHSGSNHWNWKGGRSTEIRLLRQSEEYKEWRDAVFRRDNWTCQNPECGYKGHKIVAHHIKDFEEYPELRYDVDNGQTLCRACHKKLHYNIGEGMQFKVGQYPWNKLPVPAREELEKLYWGWGLSTVDIARTFGTSHRTVRKWLRHYSIRIRSLSEARQNLFNNQHYLILWEREAKAESQILEKVQAKQGA</sequence>